<dbReference type="Gene3D" id="3.30.530.20">
    <property type="match status" value="1"/>
</dbReference>
<dbReference type="InterPro" id="IPR023393">
    <property type="entry name" value="START-like_dom_sf"/>
</dbReference>
<accession>A0A344L940</accession>
<dbReference type="EMBL" id="CP015163">
    <property type="protein sequence ID" value="AXB44564.1"/>
    <property type="molecule type" value="Genomic_DNA"/>
</dbReference>
<proteinExistence type="predicted"/>
<dbReference type="KEGG" id="aab:A4R43_20350"/>
<dbReference type="AlphaFoldDB" id="A0A344L940"/>
<dbReference type="Proteomes" id="UP000250434">
    <property type="component" value="Chromosome"/>
</dbReference>
<evidence type="ECO:0000313" key="2">
    <source>
        <dbReference type="Proteomes" id="UP000250434"/>
    </source>
</evidence>
<gene>
    <name evidence="1" type="ORF">A4R43_20350</name>
</gene>
<dbReference type="SUPFAM" id="SSF55961">
    <property type="entry name" value="Bet v1-like"/>
    <property type="match status" value="1"/>
</dbReference>
<dbReference type="OrthoDB" id="8417725at2"/>
<organism evidence="1 2">
    <name type="scientific">Amycolatopsis albispora</name>
    <dbReference type="NCBI Taxonomy" id="1804986"/>
    <lineage>
        <taxon>Bacteria</taxon>
        <taxon>Bacillati</taxon>
        <taxon>Actinomycetota</taxon>
        <taxon>Actinomycetes</taxon>
        <taxon>Pseudonocardiales</taxon>
        <taxon>Pseudonocardiaceae</taxon>
        <taxon>Amycolatopsis</taxon>
    </lineage>
</organism>
<dbReference type="RefSeq" id="WP_113693819.1">
    <property type="nucleotide sequence ID" value="NZ_CP015163.1"/>
</dbReference>
<keyword evidence="2" id="KW-1185">Reference proteome</keyword>
<reference evidence="1 2" key="1">
    <citation type="submission" date="2016-04" db="EMBL/GenBank/DDBJ databases">
        <title>Complete genome sequence and analysis of deep-sea sediment isolate, Amycolatopsis sp. WP1.</title>
        <authorList>
            <person name="Wang H."/>
            <person name="Chen S."/>
            <person name="Wu Q."/>
        </authorList>
    </citation>
    <scope>NUCLEOTIDE SEQUENCE [LARGE SCALE GENOMIC DNA]</scope>
    <source>
        <strain evidence="1 2">WP1</strain>
    </source>
</reference>
<sequence>MNREFEVRSEREIKGTPEQVFAAITTGTAGWLWPIECEPRLGGAIDIAPGAKITAWEPGSRFANRAEKGDWFNELDNVIEPRPGGKSFVRYTHRGAFPEEDWQNLYDGCLHHTDLYQATMAAYVEHFDGKAAEYLTVDAPAATATDAGAFDRLVRELGLTDATLGDRVSVEIPGVGRLDGELDYRSPYFLGIRTGDAFYRFFGRNTWGDPVAVAAHHFGAVDTEAEAKAWESWLAGVYA</sequence>
<protein>
    <recommendedName>
        <fullName evidence="3">ATPase</fullName>
    </recommendedName>
</protein>
<evidence type="ECO:0000313" key="1">
    <source>
        <dbReference type="EMBL" id="AXB44564.1"/>
    </source>
</evidence>
<evidence type="ECO:0008006" key="3">
    <source>
        <dbReference type="Google" id="ProtNLM"/>
    </source>
</evidence>
<name>A0A344L940_9PSEU</name>